<dbReference type="EMBL" id="FUEG01000004">
    <property type="protein sequence ID" value="SJL04057.1"/>
    <property type="molecule type" value="Genomic_DNA"/>
</dbReference>
<reference evidence="3" key="1">
    <citation type="journal article" date="2017" name="Nat. Ecol. Evol.">
        <title>Genome expansion and lineage-specific genetic innovations in the forest pathogenic fungi Armillaria.</title>
        <authorList>
            <person name="Sipos G."/>
            <person name="Prasanna A.N."/>
            <person name="Walter M.C."/>
            <person name="O'Connor E."/>
            <person name="Balint B."/>
            <person name="Krizsan K."/>
            <person name="Kiss B."/>
            <person name="Hess J."/>
            <person name="Varga T."/>
            <person name="Slot J."/>
            <person name="Riley R."/>
            <person name="Boka B."/>
            <person name="Rigling D."/>
            <person name="Barry K."/>
            <person name="Lee J."/>
            <person name="Mihaltcheva S."/>
            <person name="LaButti K."/>
            <person name="Lipzen A."/>
            <person name="Waldron R."/>
            <person name="Moloney N.M."/>
            <person name="Sperisen C."/>
            <person name="Kredics L."/>
            <person name="Vagvoelgyi C."/>
            <person name="Patrignani A."/>
            <person name="Fitzpatrick D."/>
            <person name="Nagy I."/>
            <person name="Doyle S."/>
            <person name="Anderson J.B."/>
            <person name="Grigoriev I.V."/>
            <person name="Gueldener U."/>
            <person name="Muensterkoetter M."/>
            <person name="Nagy L.G."/>
        </authorList>
    </citation>
    <scope>NUCLEOTIDE SEQUENCE [LARGE SCALE GENOMIC DNA]</scope>
    <source>
        <strain evidence="3">C18/9</strain>
    </source>
</reference>
<dbReference type="AlphaFoldDB" id="A0A284R5R7"/>
<accession>A0A284R5R7</accession>
<protein>
    <submittedName>
        <fullName evidence="2">Uncharacterized protein</fullName>
    </submittedName>
</protein>
<evidence type="ECO:0000256" key="1">
    <source>
        <dbReference type="SAM" id="MobiDB-lite"/>
    </source>
</evidence>
<feature type="region of interest" description="Disordered" evidence="1">
    <location>
        <begin position="31"/>
        <end position="59"/>
    </location>
</feature>
<organism evidence="2 3">
    <name type="scientific">Armillaria ostoyae</name>
    <name type="common">Armillaria root rot fungus</name>
    <dbReference type="NCBI Taxonomy" id="47428"/>
    <lineage>
        <taxon>Eukaryota</taxon>
        <taxon>Fungi</taxon>
        <taxon>Dikarya</taxon>
        <taxon>Basidiomycota</taxon>
        <taxon>Agaricomycotina</taxon>
        <taxon>Agaricomycetes</taxon>
        <taxon>Agaricomycetidae</taxon>
        <taxon>Agaricales</taxon>
        <taxon>Marasmiineae</taxon>
        <taxon>Physalacriaceae</taxon>
        <taxon>Armillaria</taxon>
    </lineage>
</organism>
<proteinExistence type="predicted"/>
<gene>
    <name evidence="2" type="ORF">ARMOST_07415</name>
</gene>
<keyword evidence="3" id="KW-1185">Reference proteome</keyword>
<name>A0A284R5R7_ARMOS</name>
<dbReference type="Proteomes" id="UP000219338">
    <property type="component" value="Unassembled WGS sequence"/>
</dbReference>
<evidence type="ECO:0000313" key="3">
    <source>
        <dbReference type="Proteomes" id="UP000219338"/>
    </source>
</evidence>
<sequence length="59" mass="6424">MSTLEDGEVAEQVDLQTNLPPWKLDRVHKTDYSGRTSVGGKATPGSSQMVELHDTPLSL</sequence>
<evidence type="ECO:0000313" key="2">
    <source>
        <dbReference type="EMBL" id="SJL04057.1"/>
    </source>
</evidence>